<sequence>MDSPTLFNVQRCRRNVQRFTQSVEHVSLGDVANGNHDRVARVAHLGSTHQTVGRLHRNRAHHVVTNVQGDFKGQQASFTADLYVELKRVVQRWHRLERELDVNDRTGNACDAADSKCCGSVFRGGSHVASHSLPAVASDRASAPPTISLISWVISA</sequence>
<protein>
    <submittedName>
        <fullName evidence="1">Unannotated protein</fullName>
    </submittedName>
</protein>
<accession>A0A6J6HUH8</accession>
<evidence type="ECO:0000313" key="1">
    <source>
        <dbReference type="EMBL" id="CAB4617741.1"/>
    </source>
</evidence>
<proteinExistence type="predicted"/>
<evidence type="ECO:0000313" key="2">
    <source>
        <dbReference type="EMBL" id="CAB4776493.1"/>
    </source>
</evidence>
<dbReference type="EMBL" id="CAEZVF010000031">
    <property type="protein sequence ID" value="CAB4617741.1"/>
    <property type="molecule type" value="Genomic_DNA"/>
</dbReference>
<organism evidence="1">
    <name type="scientific">freshwater metagenome</name>
    <dbReference type="NCBI Taxonomy" id="449393"/>
    <lineage>
        <taxon>unclassified sequences</taxon>
        <taxon>metagenomes</taxon>
        <taxon>ecological metagenomes</taxon>
    </lineage>
</organism>
<dbReference type="EMBL" id="CAEZZX010000067">
    <property type="protein sequence ID" value="CAB4776493.1"/>
    <property type="molecule type" value="Genomic_DNA"/>
</dbReference>
<dbReference type="AlphaFoldDB" id="A0A6J6HUH8"/>
<gene>
    <name evidence="1" type="ORF">UFOPK1939_00325</name>
    <name evidence="2" type="ORF">UFOPK2938_00446</name>
</gene>
<name>A0A6J6HUH8_9ZZZZ</name>
<reference evidence="1" key="1">
    <citation type="submission" date="2020-05" db="EMBL/GenBank/DDBJ databases">
        <authorList>
            <person name="Chiriac C."/>
            <person name="Salcher M."/>
            <person name="Ghai R."/>
            <person name="Kavagutti S V."/>
        </authorList>
    </citation>
    <scope>NUCLEOTIDE SEQUENCE</scope>
</reference>